<name>A0A4Y3VDE3_9ACTN</name>
<dbReference type="RefSeq" id="WP_141307218.1">
    <property type="nucleotide sequence ID" value="NZ_BJND01000005.1"/>
</dbReference>
<dbReference type="Gene3D" id="3.40.50.920">
    <property type="match status" value="1"/>
</dbReference>
<dbReference type="CDD" id="cd07033">
    <property type="entry name" value="TPP_PYR_DXS_TK_like"/>
    <property type="match status" value="1"/>
</dbReference>
<feature type="domain" description="Transketolase-like pyrimidine-binding" evidence="1">
    <location>
        <begin position="2"/>
        <end position="167"/>
    </location>
</feature>
<keyword evidence="3" id="KW-1185">Reference proteome</keyword>
<sequence length="306" mass="32518">MDTMRDRFAPVALRLLDEDPRVAVVLAEIGAAGFVEARRRHPDRVINVGIREQLLIGAASGLALTGMRPIVHTFASFLVERPFEQVKLDLGHQGVGAVLVSAAASFDWPAGGYTHMAPGDVALLDTLDGWTVHVPGHPDEAETLLRHAVAAGDDKVYVRLSVQSNAQALPVDGARFHTVREGRSGVVVAVGPMLDAVLDATTGLDVTVLYAATVRPFDAAALRRATATAGADIVLVEPYLAGTSTAVANDALADVPHRVLGLGVGRRELRRYGTVEEHVAAHGLDARSLRERISGFMTGTRMPVRA</sequence>
<protein>
    <submittedName>
        <fullName evidence="2">Transketolase</fullName>
    </submittedName>
</protein>
<evidence type="ECO:0000313" key="3">
    <source>
        <dbReference type="Proteomes" id="UP000317881"/>
    </source>
</evidence>
<dbReference type="Gene3D" id="3.40.50.970">
    <property type="match status" value="1"/>
</dbReference>
<dbReference type="PANTHER" id="PTHR43825:SF1">
    <property type="entry name" value="TRANSKETOLASE-LIKE PYRIMIDINE-BINDING DOMAIN-CONTAINING PROTEIN"/>
    <property type="match status" value="1"/>
</dbReference>
<dbReference type="SMART" id="SM00861">
    <property type="entry name" value="Transket_pyr"/>
    <property type="match status" value="1"/>
</dbReference>
<dbReference type="SUPFAM" id="SSF52922">
    <property type="entry name" value="TK C-terminal domain-like"/>
    <property type="match status" value="1"/>
</dbReference>
<gene>
    <name evidence="2" type="ORF">SSP24_06610</name>
</gene>
<comment type="caution">
    <text evidence="2">The sequence shown here is derived from an EMBL/GenBank/DDBJ whole genome shotgun (WGS) entry which is preliminary data.</text>
</comment>
<dbReference type="PANTHER" id="PTHR43825">
    <property type="entry name" value="PYRUVATE DEHYDROGENASE E1 COMPONENT"/>
    <property type="match status" value="1"/>
</dbReference>
<dbReference type="InterPro" id="IPR051157">
    <property type="entry name" value="PDH/Transketolase"/>
</dbReference>
<dbReference type="Pfam" id="PF02779">
    <property type="entry name" value="Transket_pyr"/>
    <property type="match status" value="1"/>
</dbReference>
<reference evidence="2 3" key="1">
    <citation type="submission" date="2019-06" db="EMBL/GenBank/DDBJ databases">
        <title>Whole genome shotgun sequence of Streptomyces spinoverrucosus NBRC 14228.</title>
        <authorList>
            <person name="Hosoyama A."/>
            <person name="Uohara A."/>
            <person name="Ohji S."/>
            <person name="Ichikawa N."/>
        </authorList>
    </citation>
    <scope>NUCLEOTIDE SEQUENCE [LARGE SCALE GENOMIC DNA]</scope>
    <source>
        <strain evidence="2 3">NBRC 14228</strain>
    </source>
</reference>
<dbReference type="Proteomes" id="UP000317881">
    <property type="component" value="Unassembled WGS sequence"/>
</dbReference>
<proteinExistence type="predicted"/>
<dbReference type="GO" id="GO:0000287">
    <property type="term" value="F:magnesium ion binding"/>
    <property type="evidence" value="ECO:0007669"/>
    <property type="project" value="UniProtKB-ARBA"/>
</dbReference>
<evidence type="ECO:0000259" key="1">
    <source>
        <dbReference type="SMART" id="SM00861"/>
    </source>
</evidence>
<dbReference type="InterPro" id="IPR029061">
    <property type="entry name" value="THDP-binding"/>
</dbReference>
<dbReference type="InterPro" id="IPR005475">
    <property type="entry name" value="Transketolase-like_Pyr-bd"/>
</dbReference>
<dbReference type="AlphaFoldDB" id="A0A4Y3VDE3"/>
<dbReference type="InterPro" id="IPR009014">
    <property type="entry name" value="Transketo_C/PFOR_II"/>
</dbReference>
<dbReference type="EMBL" id="BJND01000005">
    <property type="protein sequence ID" value="GEC03006.1"/>
    <property type="molecule type" value="Genomic_DNA"/>
</dbReference>
<dbReference type="SUPFAM" id="SSF52518">
    <property type="entry name" value="Thiamin diphosphate-binding fold (THDP-binding)"/>
    <property type="match status" value="1"/>
</dbReference>
<dbReference type="OrthoDB" id="8732661at2"/>
<accession>A0A4Y3VDE3</accession>
<organism evidence="2 3">
    <name type="scientific">Streptomyces spinoverrucosus</name>
    <dbReference type="NCBI Taxonomy" id="284043"/>
    <lineage>
        <taxon>Bacteria</taxon>
        <taxon>Bacillati</taxon>
        <taxon>Actinomycetota</taxon>
        <taxon>Actinomycetes</taxon>
        <taxon>Kitasatosporales</taxon>
        <taxon>Streptomycetaceae</taxon>
        <taxon>Streptomyces</taxon>
    </lineage>
</organism>
<evidence type="ECO:0000313" key="2">
    <source>
        <dbReference type="EMBL" id="GEC03006.1"/>
    </source>
</evidence>